<dbReference type="Gene3D" id="2.60.120.10">
    <property type="entry name" value="Jelly Rolls"/>
    <property type="match status" value="1"/>
</dbReference>
<evidence type="ECO:0000256" key="3">
    <source>
        <dbReference type="ARBA" id="ARBA00023163"/>
    </source>
</evidence>
<gene>
    <name evidence="6" type="ORF">IAB14_03770</name>
</gene>
<feature type="domain" description="HTH araC/xylS-type" evidence="5">
    <location>
        <begin position="144"/>
        <end position="245"/>
    </location>
</feature>
<keyword evidence="3" id="KW-0804">Transcription</keyword>
<evidence type="ECO:0000256" key="1">
    <source>
        <dbReference type="ARBA" id="ARBA00023015"/>
    </source>
</evidence>
<dbReference type="PRINTS" id="PR00032">
    <property type="entry name" value="HTHARAC"/>
</dbReference>
<name>A0A9D1NCQ4_9FIRM</name>
<dbReference type="Pfam" id="PF12833">
    <property type="entry name" value="HTH_18"/>
    <property type="match status" value="1"/>
</dbReference>
<dbReference type="InterPro" id="IPR037923">
    <property type="entry name" value="HTH-like"/>
</dbReference>
<sequence length="290" mass="32768">MMTKLVYIGKQRKISSVPVHSHTAWEIICYTNGAGNLEFSEGLQLNYSRGKIVVIPPRFAHSNRSEGGFTNLYMHVDNWSPPIHRPICLADDARDTVYHLMRQLLVLSGESGDDTAEIKDALSALILDLLRRKLDAPHYSPIVETVRARIVENFALEEFSVRSCIASLPYNAEYVRRLFTKETGKTPTEFLTDIRIDNAKKLMRSVHPAPKTAEVAAMCGFGDPLYFSRLFKKRTGMSPRAFQQSNDKKSDPNESSVAQIADPSRQSNVDQIEYPDQRHQPDRDKTADQG</sequence>
<feature type="compositionally biased region" description="Basic and acidic residues" evidence="4">
    <location>
        <begin position="275"/>
        <end position="290"/>
    </location>
</feature>
<dbReference type="InterPro" id="IPR020449">
    <property type="entry name" value="Tscrpt_reg_AraC-type_HTH"/>
</dbReference>
<dbReference type="GO" id="GO:0003700">
    <property type="term" value="F:DNA-binding transcription factor activity"/>
    <property type="evidence" value="ECO:0007669"/>
    <property type="project" value="InterPro"/>
</dbReference>
<comment type="caution">
    <text evidence="6">The sequence shown here is derived from an EMBL/GenBank/DDBJ whole genome shotgun (WGS) entry which is preliminary data.</text>
</comment>
<evidence type="ECO:0000256" key="4">
    <source>
        <dbReference type="SAM" id="MobiDB-lite"/>
    </source>
</evidence>
<reference evidence="6" key="2">
    <citation type="journal article" date="2021" name="PeerJ">
        <title>Extensive microbial diversity within the chicken gut microbiome revealed by metagenomics and culture.</title>
        <authorList>
            <person name="Gilroy R."/>
            <person name="Ravi A."/>
            <person name="Getino M."/>
            <person name="Pursley I."/>
            <person name="Horton D.L."/>
            <person name="Alikhan N.F."/>
            <person name="Baker D."/>
            <person name="Gharbi K."/>
            <person name="Hall N."/>
            <person name="Watson M."/>
            <person name="Adriaenssens E.M."/>
            <person name="Foster-Nyarko E."/>
            <person name="Jarju S."/>
            <person name="Secka A."/>
            <person name="Antonio M."/>
            <person name="Oren A."/>
            <person name="Chaudhuri R.R."/>
            <person name="La Ragione R."/>
            <person name="Hildebrand F."/>
            <person name="Pallen M.J."/>
        </authorList>
    </citation>
    <scope>NUCLEOTIDE SEQUENCE</scope>
    <source>
        <strain evidence="6">23406</strain>
    </source>
</reference>
<dbReference type="SUPFAM" id="SSF51215">
    <property type="entry name" value="Regulatory protein AraC"/>
    <property type="match status" value="1"/>
</dbReference>
<organism evidence="6 7">
    <name type="scientific">Candidatus Stercoripulliclostridium merdipullorum</name>
    <dbReference type="NCBI Taxonomy" id="2840952"/>
    <lineage>
        <taxon>Bacteria</taxon>
        <taxon>Bacillati</taxon>
        <taxon>Bacillota</taxon>
        <taxon>Clostridia</taxon>
        <taxon>Eubacteriales</taxon>
        <taxon>Candidatus Stercoripulliclostridium</taxon>
    </lineage>
</organism>
<dbReference type="InterPro" id="IPR014710">
    <property type="entry name" value="RmlC-like_jellyroll"/>
</dbReference>
<dbReference type="AlphaFoldDB" id="A0A9D1NCQ4"/>
<evidence type="ECO:0000313" key="7">
    <source>
        <dbReference type="Proteomes" id="UP000886891"/>
    </source>
</evidence>
<reference evidence="6" key="1">
    <citation type="submission" date="2020-10" db="EMBL/GenBank/DDBJ databases">
        <authorList>
            <person name="Gilroy R."/>
        </authorList>
    </citation>
    <scope>NUCLEOTIDE SEQUENCE</scope>
    <source>
        <strain evidence="6">23406</strain>
    </source>
</reference>
<dbReference type="SMART" id="SM00342">
    <property type="entry name" value="HTH_ARAC"/>
    <property type="match status" value="1"/>
</dbReference>
<evidence type="ECO:0000259" key="5">
    <source>
        <dbReference type="PROSITE" id="PS01124"/>
    </source>
</evidence>
<accession>A0A9D1NCQ4</accession>
<feature type="region of interest" description="Disordered" evidence="4">
    <location>
        <begin position="238"/>
        <end position="290"/>
    </location>
</feature>
<protein>
    <submittedName>
        <fullName evidence="6">Helix-turn-helix domain-containing protein</fullName>
    </submittedName>
</protein>
<dbReference type="InterPro" id="IPR009057">
    <property type="entry name" value="Homeodomain-like_sf"/>
</dbReference>
<dbReference type="PROSITE" id="PS01124">
    <property type="entry name" value="HTH_ARAC_FAMILY_2"/>
    <property type="match status" value="1"/>
</dbReference>
<keyword evidence="2" id="KW-0238">DNA-binding</keyword>
<dbReference type="Proteomes" id="UP000886891">
    <property type="component" value="Unassembled WGS sequence"/>
</dbReference>
<dbReference type="InterPro" id="IPR018060">
    <property type="entry name" value="HTH_AraC"/>
</dbReference>
<proteinExistence type="predicted"/>
<dbReference type="GO" id="GO:0043565">
    <property type="term" value="F:sequence-specific DNA binding"/>
    <property type="evidence" value="ECO:0007669"/>
    <property type="project" value="InterPro"/>
</dbReference>
<evidence type="ECO:0000256" key="2">
    <source>
        <dbReference type="ARBA" id="ARBA00023125"/>
    </source>
</evidence>
<keyword evidence="1" id="KW-0805">Transcription regulation</keyword>
<dbReference type="PANTHER" id="PTHR43280:SF2">
    <property type="entry name" value="HTH-TYPE TRANSCRIPTIONAL REGULATOR EXSA"/>
    <property type="match status" value="1"/>
</dbReference>
<dbReference type="Gene3D" id="1.10.10.60">
    <property type="entry name" value="Homeodomain-like"/>
    <property type="match status" value="2"/>
</dbReference>
<dbReference type="PANTHER" id="PTHR43280">
    <property type="entry name" value="ARAC-FAMILY TRANSCRIPTIONAL REGULATOR"/>
    <property type="match status" value="1"/>
</dbReference>
<dbReference type="SUPFAM" id="SSF46689">
    <property type="entry name" value="Homeodomain-like"/>
    <property type="match status" value="1"/>
</dbReference>
<feature type="compositionally biased region" description="Polar residues" evidence="4">
    <location>
        <begin position="253"/>
        <end position="270"/>
    </location>
</feature>
<evidence type="ECO:0000313" key="6">
    <source>
        <dbReference type="EMBL" id="HIV00217.1"/>
    </source>
</evidence>
<dbReference type="EMBL" id="DVOH01000025">
    <property type="protein sequence ID" value="HIV00217.1"/>
    <property type="molecule type" value="Genomic_DNA"/>
</dbReference>